<comment type="similarity">
    <text evidence="1 7">Belongs to the heat shock protein 70 family.</text>
</comment>
<evidence type="ECO:0000313" key="8">
    <source>
        <dbReference type="EMBL" id="QDZ40261.1"/>
    </source>
</evidence>
<dbReference type="Pfam" id="PF00012">
    <property type="entry name" value="HSP70"/>
    <property type="match status" value="1"/>
</dbReference>
<evidence type="ECO:0000256" key="7">
    <source>
        <dbReference type="RuleBase" id="RU003322"/>
    </source>
</evidence>
<dbReference type="GO" id="GO:0005524">
    <property type="term" value="F:ATP binding"/>
    <property type="evidence" value="ECO:0007669"/>
    <property type="project" value="UniProtKB-KW"/>
</dbReference>
<gene>
    <name evidence="8" type="ORF">FRE64_10040</name>
</gene>
<protein>
    <submittedName>
        <fullName evidence="8">Hsp70 family protein</fullName>
    </submittedName>
</protein>
<name>A0A5B8NNV2_9CHRO</name>
<dbReference type="Gene3D" id="3.30.420.40">
    <property type="match status" value="2"/>
</dbReference>
<dbReference type="OrthoDB" id="9766019at2"/>
<reference evidence="8" key="1">
    <citation type="submission" date="2019-08" db="EMBL/GenBank/DDBJ databases">
        <title>Carotenoids and Carotenoid Binding Proteins in the Halophilic Cyanobacterium Euhalothece sp. ZM00.</title>
        <authorList>
            <person name="Cho S.M."/>
            <person name="Song J.Y."/>
            <person name="Park Y.-I."/>
        </authorList>
    </citation>
    <scope>NUCLEOTIDE SEQUENCE [LARGE SCALE GENOMIC DNA]</scope>
    <source>
        <strain evidence="8">Z-M001</strain>
    </source>
</reference>
<dbReference type="SUPFAM" id="SSF100920">
    <property type="entry name" value="Heat shock protein 70kD (HSP70), peptide-binding domain"/>
    <property type="match status" value="1"/>
</dbReference>
<organism evidence="8 9">
    <name type="scientific">Euhalothece natronophila Z-M001</name>
    <dbReference type="NCBI Taxonomy" id="522448"/>
    <lineage>
        <taxon>Bacteria</taxon>
        <taxon>Bacillati</taxon>
        <taxon>Cyanobacteriota</taxon>
        <taxon>Cyanophyceae</taxon>
        <taxon>Oscillatoriophycideae</taxon>
        <taxon>Chroococcales</taxon>
        <taxon>Halothecacae</taxon>
        <taxon>Halothece cluster</taxon>
        <taxon>Euhalothece</taxon>
    </lineage>
</organism>
<dbReference type="PANTHER" id="PTHR19375">
    <property type="entry name" value="HEAT SHOCK PROTEIN 70KDA"/>
    <property type="match status" value="1"/>
</dbReference>
<evidence type="ECO:0000256" key="6">
    <source>
        <dbReference type="ARBA" id="ARBA00023186"/>
    </source>
</evidence>
<dbReference type="RefSeq" id="WP_146295944.1">
    <property type="nucleotide sequence ID" value="NZ_CP042326.1"/>
</dbReference>
<keyword evidence="5" id="KW-0346">Stress response</keyword>
<dbReference type="CDD" id="cd24029">
    <property type="entry name" value="ASKHA_NBD_HSP70_DnaK_HscA_HscC"/>
    <property type="match status" value="1"/>
</dbReference>
<dbReference type="SUPFAM" id="SSF53067">
    <property type="entry name" value="Actin-like ATPase domain"/>
    <property type="match status" value="2"/>
</dbReference>
<evidence type="ECO:0000256" key="3">
    <source>
        <dbReference type="ARBA" id="ARBA00022741"/>
    </source>
</evidence>
<evidence type="ECO:0000256" key="1">
    <source>
        <dbReference type="ARBA" id="ARBA00007381"/>
    </source>
</evidence>
<dbReference type="InterPro" id="IPR018181">
    <property type="entry name" value="Heat_shock_70_CS"/>
</dbReference>
<accession>A0A5B8NNV2</accession>
<keyword evidence="9" id="KW-1185">Reference proteome</keyword>
<dbReference type="PRINTS" id="PR00301">
    <property type="entry name" value="HEATSHOCK70"/>
</dbReference>
<evidence type="ECO:0000256" key="5">
    <source>
        <dbReference type="ARBA" id="ARBA00023016"/>
    </source>
</evidence>
<dbReference type="KEGG" id="enn:FRE64_10040"/>
<dbReference type="InterPro" id="IPR029047">
    <property type="entry name" value="HSP70_peptide-bd_sf"/>
</dbReference>
<dbReference type="EMBL" id="CP042326">
    <property type="protein sequence ID" value="QDZ40261.1"/>
    <property type="molecule type" value="Genomic_DNA"/>
</dbReference>
<dbReference type="InterPro" id="IPR013126">
    <property type="entry name" value="Hsp_70_fam"/>
</dbReference>
<keyword evidence="3 7" id="KW-0547">Nucleotide-binding</keyword>
<dbReference type="InterPro" id="IPR043129">
    <property type="entry name" value="ATPase_NBD"/>
</dbReference>
<dbReference type="GO" id="GO:0140662">
    <property type="term" value="F:ATP-dependent protein folding chaperone"/>
    <property type="evidence" value="ECO:0007669"/>
    <property type="project" value="InterPro"/>
</dbReference>
<evidence type="ECO:0000256" key="2">
    <source>
        <dbReference type="ARBA" id="ARBA00022553"/>
    </source>
</evidence>
<dbReference type="Gene3D" id="3.30.30.30">
    <property type="match status" value="1"/>
</dbReference>
<keyword evidence="2" id="KW-0597">Phosphoprotein</keyword>
<dbReference type="PROSITE" id="PS01036">
    <property type="entry name" value="HSP70_3"/>
    <property type="match status" value="1"/>
</dbReference>
<dbReference type="PROSITE" id="PS00329">
    <property type="entry name" value="HSP70_2"/>
    <property type="match status" value="1"/>
</dbReference>
<keyword evidence="4 7" id="KW-0067">ATP-binding</keyword>
<evidence type="ECO:0000313" key="9">
    <source>
        <dbReference type="Proteomes" id="UP000318453"/>
    </source>
</evidence>
<dbReference type="Gene3D" id="2.60.34.10">
    <property type="entry name" value="Substrate Binding Domain Of DNAk, Chain A, domain 1"/>
    <property type="match status" value="1"/>
</dbReference>
<dbReference type="AlphaFoldDB" id="A0A5B8NNV2"/>
<dbReference type="PROSITE" id="PS00297">
    <property type="entry name" value="HSP70_1"/>
    <property type="match status" value="1"/>
</dbReference>
<proteinExistence type="inferred from homology"/>
<evidence type="ECO:0000256" key="4">
    <source>
        <dbReference type="ARBA" id="ARBA00022840"/>
    </source>
</evidence>
<keyword evidence="6" id="KW-0143">Chaperone</keyword>
<sequence length="732" mass="81382">MGNFVGIDLGTTNSVAAFSFAKVEVVTADDNTPPDRCLTRSVVASKNNDLIVGEEAYYQLKADPENVIISIKRLMGRGFGDEVVQKQLSRYGYKIIQPSQGTENSIAVQLGEKEYFPEEISAKILAKVVNNAQLYQKEIHQNNDQIIRAVITVPAYFNDKQRYATESAATKAGLAKPKLLPEPTAAAISYGFNPDSEEVKTILVYDFGGGTFDSSLITASGNQFIESGKAGDLWLGGDDIEYQIIELVKQKVAEEEDLESVDSLIQAMPYYQQVRFSGELKLAVEQAKIDLSRYDKAQIALSTPLLDDLGMAINVDVEIHREEFEAMILPMVERTIKIARDALKYSDWLEEDVDAVLMVGGSSQIPLVQEKVREAFGEEKVVVHPRPMYAVAEGAAIVSKGLTDNVGSVSRDYRIQLVDDPRYTLINRGDVLPVTKSHTFRTEADGQRLIHFKFSSPDEENQQEEYIGGMWLALEQSYPKGTEVELIAELDEENSSLQITAALKNDPSQKVSRSFSRGKQDEKISQRVEELINQLNEEASLTLKGVELVNQLAGNAVIAANSIFDENGEERPDRLAVAEQKLQELEAFASEDYDTAKFYRSEFQFVLDYCSQMLPVEQKQRIETLSSKLNDAIENYNLSGLQYLNGEAKSEYDNLSDSVQLVLASKSAVSRANQINPSQGKVMTDRFSRMVDAMNQGNGAEAERCFRELQPDLETYLDQDLPSGSVATGITR</sequence>
<dbReference type="Proteomes" id="UP000318453">
    <property type="component" value="Chromosome"/>
</dbReference>
<dbReference type="Gene3D" id="3.90.640.10">
    <property type="entry name" value="Actin, Chain A, domain 4"/>
    <property type="match status" value="1"/>
</dbReference>